<dbReference type="RefSeq" id="WP_225431402.1">
    <property type="nucleotide sequence ID" value="NZ_CABFNH010000013.1"/>
</dbReference>
<feature type="region of interest" description="Disordered" evidence="1">
    <location>
        <begin position="88"/>
        <end position="139"/>
    </location>
</feature>
<feature type="compositionally biased region" description="Polar residues" evidence="1">
    <location>
        <begin position="94"/>
        <end position="130"/>
    </location>
</feature>
<protein>
    <recommendedName>
        <fullName evidence="4">Helix-turn-helix domain-containing protein</fullName>
    </recommendedName>
</protein>
<dbReference type="AlphaFoldDB" id="A0A508YJT0"/>
<evidence type="ECO:0000313" key="3">
    <source>
        <dbReference type="Proteomes" id="UP000365705"/>
    </source>
</evidence>
<accession>A0A508YJT0</accession>
<evidence type="ECO:0008006" key="4">
    <source>
        <dbReference type="Google" id="ProtNLM"/>
    </source>
</evidence>
<reference evidence="2 3" key="1">
    <citation type="submission" date="2019-06" db="EMBL/GenBank/DDBJ databases">
        <authorList>
            <person name="Rodrigo-Torres L."/>
            <person name="Arahal R. D."/>
            <person name="Lucena T."/>
        </authorList>
    </citation>
    <scope>NUCLEOTIDE SEQUENCE [LARGE SCALE GENOMIC DNA]</scope>
    <source>
        <strain evidence="2 3">INIA P508</strain>
    </source>
</reference>
<organism evidence="2 3">
    <name type="scientific">Limosilactobacillus mucosae</name>
    <name type="common">Lactobacillus mucosae</name>
    <dbReference type="NCBI Taxonomy" id="97478"/>
    <lineage>
        <taxon>Bacteria</taxon>
        <taxon>Bacillati</taxon>
        <taxon>Bacillota</taxon>
        <taxon>Bacilli</taxon>
        <taxon>Lactobacillales</taxon>
        <taxon>Lactobacillaceae</taxon>
        <taxon>Limosilactobacillus</taxon>
    </lineage>
</organism>
<proteinExistence type="predicted"/>
<dbReference type="EMBL" id="CABFNH010000013">
    <property type="protein sequence ID" value="VTZ90278.1"/>
    <property type="molecule type" value="Genomic_DNA"/>
</dbReference>
<evidence type="ECO:0000313" key="2">
    <source>
        <dbReference type="EMBL" id="VTZ90278.1"/>
    </source>
</evidence>
<gene>
    <name evidence="2" type="ORF">LMUP508_01098</name>
</gene>
<evidence type="ECO:0000256" key="1">
    <source>
        <dbReference type="SAM" id="MobiDB-lite"/>
    </source>
</evidence>
<dbReference type="Proteomes" id="UP000365705">
    <property type="component" value="Unassembled WGS sequence"/>
</dbReference>
<sequence length="311" mass="35876">MTRIIKEYTNKFTVISNNEVQDKRLSWKARGIFSYLWSMPDNWDFYETEVAKHAPDGRDSLRSGLMELEEHGYLKRERVRNKGQFGGTAWIITDNPTPKTENQTPMLENPTQGSPMLENPTQENPTLQNKYHTKDLPNKGLTHKQANACSADADLSVSFNKLWNLYPKKQGKKDAFRHYKAWRKKSKDNTDDYLLRKLNEYKAYLSANQWLHPMNGSTWFNGRFDDDYSANNSQSYQQPQQPQNDGGFVQKLVDGKWTQNEINTAINGTNGLSPQQKAYYTQPVDQEGNTQYRIDYLAGTAIPISDALDQL</sequence>
<name>A0A508YJT0_LIMMU</name>